<dbReference type="EMBL" id="BMPP01000009">
    <property type="protein sequence ID" value="GGK29367.1"/>
    <property type="molecule type" value="Genomic_DNA"/>
</dbReference>
<accession>A0ABQ2EZG2</accession>
<evidence type="ECO:0000256" key="1">
    <source>
        <dbReference type="ARBA" id="ARBA00005254"/>
    </source>
</evidence>
<dbReference type="Proteomes" id="UP000647587">
    <property type="component" value="Unassembled WGS sequence"/>
</dbReference>
<comment type="similarity">
    <text evidence="1">Belongs to the enoyl-CoA hydratase/isomerase family.</text>
</comment>
<dbReference type="PANTHER" id="PTHR43149:SF1">
    <property type="entry name" value="DELTA(3,5)-DELTA(2,4)-DIENOYL-COA ISOMERASE, MITOCHONDRIAL"/>
    <property type="match status" value="1"/>
</dbReference>
<dbReference type="PANTHER" id="PTHR43149">
    <property type="entry name" value="ENOYL-COA HYDRATASE"/>
    <property type="match status" value="1"/>
</dbReference>
<dbReference type="InterPro" id="IPR001753">
    <property type="entry name" value="Enoyl-CoA_hydra/iso"/>
</dbReference>
<reference evidence="3" key="1">
    <citation type="journal article" date="2019" name="Int. J. Syst. Evol. Microbiol.">
        <title>The Global Catalogue of Microorganisms (GCM) 10K type strain sequencing project: providing services to taxonomists for standard genome sequencing and annotation.</title>
        <authorList>
            <consortium name="The Broad Institute Genomics Platform"/>
            <consortium name="The Broad Institute Genome Sequencing Center for Infectious Disease"/>
            <person name="Wu L."/>
            <person name="Ma J."/>
        </authorList>
    </citation>
    <scope>NUCLEOTIDE SEQUENCE [LARGE SCALE GENOMIC DNA]</scope>
    <source>
        <strain evidence="3">JCM 30331</strain>
    </source>
</reference>
<dbReference type="Pfam" id="PF00378">
    <property type="entry name" value="ECH_1"/>
    <property type="match status" value="1"/>
</dbReference>
<dbReference type="CDD" id="cd06558">
    <property type="entry name" value="crotonase-like"/>
    <property type="match status" value="1"/>
</dbReference>
<protein>
    <submittedName>
        <fullName evidence="2">Enoyl-CoA hydratase</fullName>
    </submittedName>
</protein>
<dbReference type="InterPro" id="IPR029045">
    <property type="entry name" value="ClpP/crotonase-like_dom_sf"/>
</dbReference>
<dbReference type="SUPFAM" id="SSF52096">
    <property type="entry name" value="ClpP/crotonase"/>
    <property type="match status" value="1"/>
</dbReference>
<dbReference type="InterPro" id="IPR045002">
    <property type="entry name" value="Ech1-like"/>
</dbReference>
<evidence type="ECO:0000313" key="2">
    <source>
        <dbReference type="EMBL" id="GGK29367.1"/>
    </source>
</evidence>
<keyword evidence="3" id="KW-1185">Reference proteome</keyword>
<name>A0ABQ2EZG2_9DEIO</name>
<evidence type="ECO:0000313" key="3">
    <source>
        <dbReference type="Proteomes" id="UP000647587"/>
    </source>
</evidence>
<organism evidence="2 3">
    <name type="scientific">Deinococcus malanensis</name>
    <dbReference type="NCBI Taxonomy" id="1706855"/>
    <lineage>
        <taxon>Bacteria</taxon>
        <taxon>Thermotogati</taxon>
        <taxon>Deinococcota</taxon>
        <taxon>Deinococci</taxon>
        <taxon>Deinococcales</taxon>
        <taxon>Deinococcaceae</taxon>
        <taxon>Deinococcus</taxon>
    </lineage>
</organism>
<gene>
    <name evidence="2" type="ORF">GCM10008955_23940</name>
</gene>
<dbReference type="Gene3D" id="3.90.226.10">
    <property type="entry name" value="2-enoyl-CoA Hydratase, Chain A, domain 1"/>
    <property type="match status" value="1"/>
</dbReference>
<sequence>MTRYTAVMTLQSVSLTRRGETATLTLVTKKGTLGPTFWREMPAVLEELSRSRVVVVRGQDLFSAGLDLHASGAQILPVLGDPAAFKAVVDEMHAAIEGLAALPVPVIAAVHGWCIGAGLELIAAADLRLCSQDARFSLPEVKLGITADLGGLQRLPHLIGRGRTAHLALTADPIDATTAERWGLVTEVHASPEALFARADALADQLAALPPKALEGTKRTLNDGLPHRQSLDGAVAWNARHMTAEALLGALRK</sequence>
<proteinExistence type="inferred from homology"/>
<comment type="caution">
    <text evidence="2">The sequence shown here is derived from an EMBL/GenBank/DDBJ whole genome shotgun (WGS) entry which is preliminary data.</text>
</comment>